<dbReference type="Proteomes" id="UP000752696">
    <property type="component" value="Unassembled WGS sequence"/>
</dbReference>
<comment type="subcellular location">
    <subcellularLocation>
        <location evidence="1">Nucleus</location>
    </subcellularLocation>
</comment>
<gene>
    <name evidence="9" type="ORF">MHI_LOCUS419735</name>
</gene>
<evidence type="ECO:0000313" key="9">
    <source>
        <dbReference type="EMBL" id="CAD1473886.1"/>
    </source>
</evidence>
<dbReference type="InterPro" id="IPR036236">
    <property type="entry name" value="Znf_C2H2_sf"/>
</dbReference>
<evidence type="ECO:0000256" key="2">
    <source>
        <dbReference type="ARBA" id="ARBA00022723"/>
    </source>
</evidence>
<sequence length="284" mass="32801">MDEQNASTSFSFQHVCNVKFPCPNCSSVFNRKNNLQKHLKYECGQLPRFKCPYCEYCSKKTSNVRAHIRSIHSGYTVYVIDLKSSYISTIFKTDIFLYLVEIKFFLYSNAYIVRTWKKKKGDFGHDRVSSFDLLIITIVTVSVVINYPIPSSENPAHGYRYLKVFKASINDLEHLGGFKIPPYTVVSRPTVFLDRNKDRFPCPKCTSTFNRKNNLYSHIKFECGQLPRFGCPYCDYASKKSSNIRAHVRRKHHGCNVNVINVSRNTTYGTTTEDENSGKIEQII</sequence>
<dbReference type="Pfam" id="PF00096">
    <property type="entry name" value="zf-C2H2"/>
    <property type="match status" value="3"/>
</dbReference>
<feature type="domain" description="C2H2-type" evidence="8">
    <location>
        <begin position="49"/>
        <end position="77"/>
    </location>
</feature>
<dbReference type="SUPFAM" id="SSF57667">
    <property type="entry name" value="beta-beta-alpha zinc fingers"/>
    <property type="match status" value="2"/>
</dbReference>
<dbReference type="AlphaFoldDB" id="A0A6V7H2Y6"/>
<name>A0A6V7H2Y6_9HYME</name>
<accession>A0A6V7H2Y6</accession>
<evidence type="ECO:0000256" key="3">
    <source>
        <dbReference type="ARBA" id="ARBA00022737"/>
    </source>
</evidence>
<dbReference type="InterPro" id="IPR013087">
    <property type="entry name" value="Znf_C2H2_type"/>
</dbReference>
<comment type="caution">
    <text evidence="9">The sequence shown here is derived from an EMBL/GenBank/DDBJ whole genome shotgun (WGS) entry which is preliminary data.</text>
</comment>
<evidence type="ECO:0000313" key="10">
    <source>
        <dbReference type="Proteomes" id="UP000752696"/>
    </source>
</evidence>
<dbReference type="PROSITE" id="PS50157">
    <property type="entry name" value="ZINC_FINGER_C2H2_2"/>
    <property type="match status" value="3"/>
</dbReference>
<dbReference type="EMBL" id="CAJDYZ010006975">
    <property type="protein sequence ID" value="CAD1473886.1"/>
    <property type="molecule type" value="Genomic_DNA"/>
</dbReference>
<dbReference type="Pfam" id="PF13909">
    <property type="entry name" value="zf-H2C2_5"/>
    <property type="match status" value="1"/>
</dbReference>
<feature type="domain" description="C2H2-type" evidence="8">
    <location>
        <begin position="20"/>
        <end position="47"/>
    </location>
</feature>
<feature type="domain" description="C2H2-type" evidence="8">
    <location>
        <begin position="200"/>
        <end position="227"/>
    </location>
</feature>
<dbReference type="PANTHER" id="PTHR24406">
    <property type="entry name" value="TRANSCRIPTIONAL REPRESSOR CTCFL-RELATED"/>
    <property type="match status" value="1"/>
</dbReference>
<evidence type="ECO:0000256" key="4">
    <source>
        <dbReference type="ARBA" id="ARBA00022771"/>
    </source>
</evidence>
<evidence type="ECO:0000256" key="7">
    <source>
        <dbReference type="PROSITE-ProRule" id="PRU00042"/>
    </source>
</evidence>
<dbReference type="Gene3D" id="3.30.160.60">
    <property type="entry name" value="Classic Zinc Finger"/>
    <property type="match status" value="2"/>
</dbReference>
<protein>
    <recommendedName>
        <fullName evidence="8">C2H2-type domain-containing protein</fullName>
    </recommendedName>
</protein>
<keyword evidence="6" id="KW-0539">Nucleus</keyword>
<dbReference type="InterPro" id="IPR050888">
    <property type="entry name" value="ZnF_C2H2-type_TF"/>
</dbReference>
<evidence type="ECO:0000259" key="8">
    <source>
        <dbReference type="PROSITE" id="PS50157"/>
    </source>
</evidence>
<keyword evidence="5" id="KW-0862">Zinc</keyword>
<evidence type="ECO:0000256" key="5">
    <source>
        <dbReference type="ARBA" id="ARBA00022833"/>
    </source>
</evidence>
<keyword evidence="10" id="KW-1185">Reference proteome</keyword>
<proteinExistence type="predicted"/>
<feature type="non-terminal residue" evidence="9">
    <location>
        <position position="284"/>
    </location>
</feature>
<keyword evidence="4 7" id="KW-0863">Zinc-finger</keyword>
<keyword evidence="3" id="KW-0677">Repeat</keyword>
<evidence type="ECO:0000256" key="6">
    <source>
        <dbReference type="ARBA" id="ARBA00023242"/>
    </source>
</evidence>
<dbReference type="SMART" id="SM00355">
    <property type="entry name" value="ZnF_C2H2"/>
    <property type="match status" value="4"/>
</dbReference>
<dbReference type="GO" id="GO:0008270">
    <property type="term" value="F:zinc ion binding"/>
    <property type="evidence" value="ECO:0007669"/>
    <property type="project" value="UniProtKB-KW"/>
</dbReference>
<reference evidence="9" key="1">
    <citation type="submission" date="2020-07" db="EMBL/GenBank/DDBJ databases">
        <authorList>
            <person name="Nazaruddin N."/>
        </authorList>
    </citation>
    <scope>NUCLEOTIDE SEQUENCE</scope>
</reference>
<keyword evidence="2" id="KW-0479">Metal-binding</keyword>
<dbReference type="GO" id="GO:0005634">
    <property type="term" value="C:nucleus"/>
    <property type="evidence" value="ECO:0007669"/>
    <property type="project" value="UniProtKB-SubCell"/>
</dbReference>
<organism evidence="9 10">
    <name type="scientific">Heterotrigona itama</name>
    <dbReference type="NCBI Taxonomy" id="395501"/>
    <lineage>
        <taxon>Eukaryota</taxon>
        <taxon>Metazoa</taxon>
        <taxon>Ecdysozoa</taxon>
        <taxon>Arthropoda</taxon>
        <taxon>Hexapoda</taxon>
        <taxon>Insecta</taxon>
        <taxon>Pterygota</taxon>
        <taxon>Neoptera</taxon>
        <taxon>Endopterygota</taxon>
        <taxon>Hymenoptera</taxon>
        <taxon>Apocrita</taxon>
        <taxon>Aculeata</taxon>
        <taxon>Apoidea</taxon>
        <taxon>Anthophila</taxon>
        <taxon>Apidae</taxon>
        <taxon>Heterotrigona</taxon>
    </lineage>
</organism>
<dbReference type="OrthoDB" id="10004641at2759"/>
<evidence type="ECO:0000256" key="1">
    <source>
        <dbReference type="ARBA" id="ARBA00004123"/>
    </source>
</evidence>